<evidence type="ECO:0008006" key="3">
    <source>
        <dbReference type="Google" id="ProtNLM"/>
    </source>
</evidence>
<keyword evidence="2" id="KW-1185">Reference proteome</keyword>
<evidence type="ECO:0000313" key="2">
    <source>
        <dbReference type="Proteomes" id="UP001322277"/>
    </source>
</evidence>
<accession>A0AAX4IF82</accession>
<proteinExistence type="predicted"/>
<dbReference type="Proteomes" id="UP001322277">
    <property type="component" value="Chromosome 4"/>
</dbReference>
<dbReference type="GeneID" id="87942975"/>
<dbReference type="EMBL" id="CP137308">
    <property type="protein sequence ID" value="WQF81458.1"/>
    <property type="molecule type" value="Genomic_DNA"/>
</dbReference>
<reference evidence="2" key="1">
    <citation type="journal article" date="2023" name="bioRxiv">
        <title>Complete genome of the Medicago anthracnose fungus, Colletotrichum destructivum, reveals a mini-chromosome-like region within a core chromosome.</title>
        <authorList>
            <person name="Lapalu N."/>
            <person name="Simon A."/>
            <person name="Lu A."/>
            <person name="Plaumann P.-L."/>
            <person name="Amselem J."/>
            <person name="Pigne S."/>
            <person name="Auger A."/>
            <person name="Koch C."/>
            <person name="Dallery J.-F."/>
            <person name="O'Connell R.J."/>
        </authorList>
    </citation>
    <scope>NUCLEOTIDE SEQUENCE [LARGE SCALE GENOMIC DNA]</scope>
    <source>
        <strain evidence="2">CBS 520.97</strain>
    </source>
</reference>
<organism evidence="1 2">
    <name type="scientific">Colletotrichum destructivum</name>
    <dbReference type="NCBI Taxonomy" id="34406"/>
    <lineage>
        <taxon>Eukaryota</taxon>
        <taxon>Fungi</taxon>
        <taxon>Dikarya</taxon>
        <taxon>Ascomycota</taxon>
        <taxon>Pezizomycotina</taxon>
        <taxon>Sordariomycetes</taxon>
        <taxon>Hypocreomycetidae</taxon>
        <taxon>Glomerellales</taxon>
        <taxon>Glomerellaceae</taxon>
        <taxon>Colletotrichum</taxon>
        <taxon>Colletotrichum destructivum species complex</taxon>
    </lineage>
</organism>
<gene>
    <name evidence="1" type="ORF">CDEST_06472</name>
</gene>
<evidence type="ECO:0000313" key="1">
    <source>
        <dbReference type="EMBL" id="WQF81458.1"/>
    </source>
</evidence>
<dbReference type="AlphaFoldDB" id="A0AAX4IF82"/>
<dbReference type="RefSeq" id="XP_062778682.1">
    <property type="nucleotide sequence ID" value="XM_062922631.1"/>
</dbReference>
<protein>
    <recommendedName>
        <fullName evidence="3">Secreted protein</fullName>
    </recommendedName>
</protein>
<sequence length="167" mass="18818">MQVAVVVGSICTCYALSRILVRRRARTSGGCYGWWWCAAVSVTAPQRLPLCLYLPLLTSGSGLASNTEKSAALDLVTTFFDTIICSKQPKKKPKKLYPWSLDERHSFLLPFPLQHSTQLSPLDASSAYQHFFFVLFPLSRLAVTKRALHRSIALYKKVWVNYGEYLA</sequence>
<name>A0AAX4IF82_9PEZI</name>
<dbReference type="KEGG" id="cdet:87942975"/>